<dbReference type="EMBL" id="VIFY01000147">
    <property type="protein sequence ID" value="TQB69554.1"/>
    <property type="molecule type" value="Genomic_DNA"/>
</dbReference>
<dbReference type="STRING" id="5098.A0A507QR57"/>
<reference evidence="1 2" key="1">
    <citation type="submission" date="2019-06" db="EMBL/GenBank/DDBJ databases">
        <title>Wine fermentation using esterase from Monascus purpureus.</title>
        <authorList>
            <person name="Geng C."/>
            <person name="Zhang Y."/>
        </authorList>
    </citation>
    <scope>NUCLEOTIDE SEQUENCE [LARGE SCALE GENOMIC DNA]</scope>
    <source>
        <strain evidence="1">HQ1</strain>
    </source>
</reference>
<keyword evidence="2" id="KW-1185">Reference proteome</keyword>
<proteinExistence type="predicted"/>
<dbReference type="Proteomes" id="UP000319663">
    <property type="component" value="Unassembled WGS sequence"/>
</dbReference>
<evidence type="ECO:0000313" key="1">
    <source>
        <dbReference type="EMBL" id="TQB69554.1"/>
    </source>
</evidence>
<accession>A0A507QR57</accession>
<dbReference type="AlphaFoldDB" id="A0A507QR57"/>
<name>A0A507QR57_MONPU</name>
<sequence>MRHDPDAEAPQQDLRMFHEYDLRAEINHPVSGVPYVFTGRADWAVGHSGCGFSDSILVHVKAKKKETFGNAELQLTAYLAICYHERKKANKSVLKTYDTVDERDLEIVYNFIVHQVETEINLSPTSTLVKGSRTEKEEAVKTYAQDTFWEIFKPPLYCSDSEEEERPDLDLDTFALRERGMLK</sequence>
<organism evidence="1 2">
    <name type="scientific">Monascus purpureus</name>
    <name type="common">Red mold</name>
    <name type="synonym">Monascus anka</name>
    <dbReference type="NCBI Taxonomy" id="5098"/>
    <lineage>
        <taxon>Eukaryota</taxon>
        <taxon>Fungi</taxon>
        <taxon>Dikarya</taxon>
        <taxon>Ascomycota</taxon>
        <taxon>Pezizomycotina</taxon>
        <taxon>Eurotiomycetes</taxon>
        <taxon>Eurotiomycetidae</taxon>
        <taxon>Eurotiales</taxon>
        <taxon>Aspergillaceae</taxon>
        <taxon>Monascus</taxon>
    </lineage>
</organism>
<gene>
    <name evidence="1" type="ORF">MPDQ_001683</name>
</gene>
<evidence type="ECO:0000313" key="2">
    <source>
        <dbReference type="Proteomes" id="UP000319663"/>
    </source>
</evidence>
<protein>
    <submittedName>
        <fullName evidence="1">Uncharacterized protein</fullName>
    </submittedName>
</protein>
<comment type="caution">
    <text evidence="1">The sequence shown here is derived from an EMBL/GenBank/DDBJ whole genome shotgun (WGS) entry which is preliminary data.</text>
</comment>